<dbReference type="STRING" id="268407.PWYN_00225"/>
<dbReference type="RefSeq" id="WP_036647253.1">
    <property type="nucleotide sequence ID" value="NZ_JQCR01000001.1"/>
</dbReference>
<comment type="caution">
    <text evidence="2">The sequence shown here is derived from an EMBL/GenBank/DDBJ whole genome shotgun (WGS) entry which is preliminary data.</text>
</comment>
<dbReference type="AlphaFoldDB" id="A0A098MDL9"/>
<evidence type="ECO:0000313" key="3">
    <source>
        <dbReference type="Proteomes" id="UP000029734"/>
    </source>
</evidence>
<organism evidence="2 3">
    <name type="scientific">Paenibacillus wynnii</name>
    <dbReference type="NCBI Taxonomy" id="268407"/>
    <lineage>
        <taxon>Bacteria</taxon>
        <taxon>Bacillati</taxon>
        <taxon>Bacillota</taxon>
        <taxon>Bacilli</taxon>
        <taxon>Bacillales</taxon>
        <taxon>Paenibacillaceae</taxon>
        <taxon>Paenibacillus</taxon>
    </lineage>
</organism>
<sequence>MTIIFSHNKKLLDQLTIAKLQLDDYKRREHEMLAHLGRAGQGICKLNHEIGRLREENEQLQDERKMLLEHIERTIDEQKAPELDQAAQVLKEVSKLVHQWGDETQFMSFRQAKFGLIERICVFIQKRESLPS</sequence>
<feature type="coiled-coil region" evidence="1">
    <location>
        <begin position="8"/>
        <end position="77"/>
    </location>
</feature>
<dbReference type="Proteomes" id="UP000029734">
    <property type="component" value="Unassembled WGS sequence"/>
</dbReference>
<gene>
    <name evidence="2" type="ORF">PWYN_00225</name>
</gene>
<keyword evidence="1" id="KW-0175">Coiled coil</keyword>
<reference evidence="2 3" key="1">
    <citation type="submission" date="2014-08" db="EMBL/GenBank/DDBJ databases">
        <authorList>
            <person name="den Bakker H.C."/>
        </authorList>
    </citation>
    <scope>NUCLEOTIDE SEQUENCE [LARGE SCALE GENOMIC DNA]</scope>
    <source>
        <strain evidence="2 3">DSM 18334</strain>
    </source>
</reference>
<protein>
    <submittedName>
        <fullName evidence="2">Uncharacterized protein</fullName>
    </submittedName>
</protein>
<evidence type="ECO:0000313" key="2">
    <source>
        <dbReference type="EMBL" id="KGE20664.1"/>
    </source>
</evidence>
<keyword evidence="3" id="KW-1185">Reference proteome</keyword>
<dbReference type="EMBL" id="JQCR01000001">
    <property type="protein sequence ID" value="KGE20664.1"/>
    <property type="molecule type" value="Genomic_DNA"/>
</dbReference>
<evidence type="ECO:0000256" key="1">
    <source>
        <dbReference type="SAM" id="Coils"/>
    </source>
</evidence>
<name>A0A098MDL9_9BACL</name>
<proteinExistence type="predicted"/>
<accession>A0A098MDL9</accession>
<reference evidence="2 3" key="2">
    <citation type="submission" date="2014-10" db="EMBL/GenBank/DDBJ databases">
        <title>Comparative genomics of the Paenibacillus odorifer group.</title>
        <authorList>
            <person name="Tsai Y.-C."/>
            <person name="Martin N."/>
            <person name="Korlach J."/>
            <person name="Wiedmann M."/>
        </authorList>
    </citation>
    <scope>NUCLEOTIDE SEQUENCE [LARGE SCALE GENOMIC DNA]</scope>
    <source>
        <strain evidence="2 3">DSM 18334</strain>
    </source>
</reference>